<accession>A0A1A6GZM9</accession>
<dbReference type="AlphaFoldDB" id="A0A1A6GZM9"/>
<dbReference type="Proteomes" id="UP000092124">
    <property type="component" value="Unassembled WGS sequence"/>
</dbReference>
<sequence length="77" mass="8041">MGSAGGRGPAQRSGLKLQRLAGAARGAPELVRLSAWTAGHGGAESSAGGTRVPERVRGVLRVLRRREAESPEMRCYG</sequence>
<protein>
    <submittedName>
        <fullName evidence="1">Uncharacterized protein</fullName>
    </submittedName>
</protein>
<evidence type="ECO:0000313" key="1">
    <source>
        <dbReference type="EMBL" id="OBS70812.1"/>
    </source>
</evidence>
<evidence type="ECO:0000313" key="2">
    <source>
        <dbReference type="Proteomes" id="UP000092124"/>
    </source>
</evidence>
<gene>
    <name evidence="1" type="ORF">A6R68_00637</name>
</gene>
<proteinExistence type="predicted"/>
<reference evidence="1 2" key="1">
    <citation type="submission" date="2016-06" db="EMBL/GenBank/DDBJ databases">
        <title>The Draft Genome Sequence and Annotation of the Desert Woodrat Neotoma lepida.</title>
        <authorList>
            <person name="Campbell M."/>
            <person name="Oakeson K.F."/>
            <person name="Yandell M."/>
            <person name="Halpert J.R."/>
            <person name="Dearing D."/>
        </authorList>
    </citation>
    <scope>NUCLEOTIDE SEQUENCE [LARGE SCALE GENOMIC DNA]</scope>
    <source>
        <strain evidence="1">417</strain>
        <tissue evidence="1">Liver</tissue>
    </source>
</reference>
<comment type="caution">
    <text evidence="1">The sequence shown here is derived from an EMBL/GenBank/DDBJ whole genome shotgun (WGS) entry which is preliminary data.</text>
</comment>
<keyword evidence="2" id="KW-1185">Reference proteome</keyword>
<name>A0A1A6GZM9_NEOLE</name>
<organism evidence="1 2">
    <name type="scientific">Neotoma lepida</name>
    <name type="common">Desert woodrat</name>
    <dbReference type="NCBI Taxonomy" id="56216"/>
    <lineage>
        <taxon>Eukaryota</taxon>
        <taxon>Metazoa</taxon>
        <taxon>Chordata</taxon>
        <taxon>Craniata</taxon>
        <taxon>Vertebrata</taxon>
        <taxon>Euteleostomi</taxon>
        <taxon>Mammalia</taxon>
        <taxon>Eutheria</taxon>
        <taxon>Euarchontoglires</taxon>
        <taxon>Glires</taxon>
        <taxon>Rodentia</taxon>
        <taxon>Myomorpha</taxon>
        <taxon>Muroidea</taxon>
        <taxon>Cricetidae</taxon>
        <taxon>Neotominae</taxon>
        <taxon>Neotoma</taxon>
    </lineage>
</organism>
<dbReference type="EMBL" id="LZPO01066269">
    <property type="protein sequence ID" value="OBS70812.1"/>
    <property type="molecule type" value="Genomic_DNA"/>
</dbReference>